<name>A0A2W2F6R5_9ACTN</name>
<dbReference type="OrthoDB" id="3693527at2"/>
<protein>
    <submittedName>
        <fullName evidence="1">Uncharacterized protein</fullName>
    </submittedName>
</protein>
<dbReference type="EMBL" id="POUD01000070">
    <property type="protein sequence ID" value="PZG17237.1"/>
    <property type="molecule type" value="Genomic_DNA"/>
</dbReference>
<reference evidence="1 2" key="1">
    <citation type="submission" date="2018-01" db="EMBL/GenBank/DDBJ databases">
        <title>Draft genome sequence of Nonomuraea sp. KC333.</title>
        <authorList>
            <person name="Sahin N."/>
            <person name="Saygin H."/>
            <person name="Ay H."/>
        </authorList>
    </citation>
    <scope>NUCLEOTIDE SEQUENCE [LARGE SCALE GENOMIC DNA]</scope>
    <source>
        <strain evidence="1 2">KC333</strain>
    </source>
</reference>
<dbReference type="AlphaFoldDB" id="A0A2W2F6R5"/>
<evidence type="ECO:0000313" key="2">
    <source>
        <dbReference type="Proteomes" id="UP000249304"/>
    </source>
</evidence>
<accession>A0A2W2F6R5</accession>
<organism evidence="1 2">
    <name type="scientific">Nonomuraea aridisoli</name>
    <dbReference type="NCBI Taxonomy" id="2070368"/>
    <lineage>
        <taxon>Bacteria</taxon>
        <taxon>Bacillati</taxon>
        <taxon>Actinomycetota</taxon>
        <taxon>Actinomycetes</taxon>
        <taxon>Streptosporangiales</taxon>
        <taxon>Streptosporangiaceae</taxon>
        <taxon>Nonomuraea</taxon>
    </lineage>
</organism>
<gene>
    <name evidence="1" type="ORF">C1J01_18575</name>
</gene>
<sequence>MDGSYPANARIARHVADDRQVITILELDMSLAEFEDRRAALTRPDALQRLSSHPACRQRWKLARAAMSIQREFFSHPVMSLLHQYLESAFPSTAQSSDLTEEQNQAPV</sequence>
<proteinExistence type="predicted"/>
<keyword evidence="2" id="KW-1185">Reference proteome</keyword>
<comment type="caution">
    <text evidence="1">The sequence shown here is derived from an EMBL/GenBank/DDBJ whole genome shotgun (WGS) entry which is preliminary data.</text>
</comment>
<dbReference type="RefSeq" id="WP_111180246.1">
    <property type="nucleotide sequence ID" value="NZ_POUD01000070.1"/>
</dbReference>
<dbReference type="Proteomes" id="UP000249304">
    <property type="component" value="Unassembled WGS sequence"/>
</dbReference>
<evidence type="ECO:0000313" key="1">
    <source>
        <dbReference type="EMBL" id="PZG17237.1"/>
    </source>
</evidence>